<feature type="domain" description="Adenosine deaminase" evidence="10">
    <location>
        <begin position="13"/>
        <end position="350"/>
    </location>
</feature>
<gene>
    <name evidence="9" type="primary">add</name>
    <name evidence="11" type="ORF">CSH63_20565</name>
</gene>
<dbReference type="GO" id="GO:0008270">
    <property type="term" value="F:zinc ion binding"/>
    <property type="evidence" value="ECO:0007669"/>
    <property type="project" value="UniProtKB-UniRule"/>
</dbReference>
<feature type="binding site" evidence="9">
    <location>
        <position position="206"/>
    </location>
    <ligand>
        <name>Zn(2+)</name>
        <dbReference type="ChEBI" id="CHEBI:29105"/>
        <note>catalytic</note>
    </ligand>
</feature>
<dbReference type="Proteomes" id="UP000267804">
    <property type="component" value="Chromosome"/>
</dbReference>
<comment type="function">
    <text evidence="9">Catalyzes the hydrolytic deamination of adenosine and 2-deoxyadenosine.</text>
</comment>
<organism evidence="11 12">
    <name type="scientific">Micromonospora tulbaghiae</name>
    <dbReference type="NCBI Taxonomy" id="479978"/>
    <lineage>
        <taxon>Bacteria</taxon>
        <taxon>Bacillati</taxon>
        <taxon>Actinomycetota</taxon>
        <taxon>Actinomycetes</taxon>
        <taxon>Micromonosporales</taxon>
        <taxon>Micromonosporaceae</taxon>
        <taxon>Micromonospora</taxon>
    </lineage>
</organism>
<dbReference type="Pfam" id="PF00962">
    <property type="entry name" value="A_deaminase"/>
    <property type="match status" value="1"/>
</dbReference>
<dbReference type="Gene3D" id="3.20.20.140">
    <property type="entry name" value="Metal-dependent hydrolases"/>
    <property type="match status" value="1"/>
</dbReference>
<dbReference type="HAMAP" id="MF_00540">
    <property type="entry name" value="A_deaminase"/>
    <property type="match status" value="1"/>
</dbReference>
<dbReference type="GO" id="GO:0009168">
    <property type="term" value="P:purine ribonucleoside monophosphate biosynthetic process"/>
    <property type="evidence" value="ECO:0007669"/>
    <property type="project" value="UniProtKB-UniRule"/>
</dbReference>
<feature type="binding site" evidence="9">
    <location>
        <position position="18"/>
    </location>
    <ligand>
        <name>Zn(2+)</name>
        <dbReference type="ChEBI" id="CHEBI:29105"/>
        <note>catalytic</note>
    </ligand>
</feature>
<evidence type="ECO:0000313" key="12">
    <source>
        <dbReference type="Proteomes" id="UP000267804"/>
    </source>
</evidence>
<evidence type="ECO:0000256" key="9">
    <source>
        <dbReference type="HAMAP-Rule" id="MF_00540"/>
    </source>
</evidence>
<dbReference type="GO" id="GO:0046936">
    <property type="term" value="F:2'-deoxyadenosine deaminase activity"/>
    <property type="evidence" value="ECO:0007669"/>
    <property type="project" value="RHEA"/>
</dbReference>
<dbReference type="GO" id="GO:0046103">
    <property type="term" value="P:inosine biosynthetic process"/>
    <property type="evidence" value="ECO:0007669"/>
    <property type="project" value="TreeGrafter"/>
</dbReference>
<comment type="catalytic activity">
    <reaction evidence="7">
        <text>adenosine + H2O + H(+) = inosine + NH4(+)</text>
        <dbReference type="Rhea" id="RHEA:24408"/>
        <dbReference type="ChEBI" id="CHEBI:15377"/>
        <dbReference type="ChEBI" id="CHEBI:15378"/>
        <dbReference type="ChEBI" id="CHEBI:16335"/>
        <dbReference type="ChEBI" id="CHEBI:17596"/>
        <dbReference type="ChEBI" id="CHEBI:28938"/>
        <dbReference type="EC" id="3.5.4.4"/>
    </reaction>
    <physiologicalReaction direction="left-to-right" evidence="7">
        <dbReference type="Rhea" id="RHEA:24409"/>
    </physiologicalReaction>
</comment>
<dbReference type="PANTHER" id="PTHR11409">
    <property type="entry name" value="ADENOSINE DEAMINASE"/>
    <property type="match status" value="1"/>
</dbReference>
<evidence type="ECO:0000256" key="3">
    <source>
        <dbReference type="ARBA" id="ARBA00022801"/>
    </source>
</evidence>
<keyword evidence="5 9" id="KW-0546">Nucleotide metabolism</keyword>
<comment type="catalytic activity">
    <reaction evidence="8">
        <text>2'-deoxyadenosine + H2O + H(+) = 2'-deoxyinosine + NH4(+)</text>
        <dbReference type="Rhea" id="RHEA:28190"/>
        <dbReference type="ChEBI" id="CHEBI:15377"/>
        <dbReference type="ChEBI" id="CHEBI:15378"/>
        <dbReference type="ChEBI" id="CHEBI:17256"/>
        <dbReference type="ChEBI" id="CHEBI:28938"/>
        <dbReference type="ChEBI" id="CHEBI:28997"/>
        <dbReference type="EC" id="3.5.4.4"/>
    </reaction>
    <physiologicalReaction direction="left-to-right" evidence="8">
        <dbReference type="Rhea" id="RHEA:28191"/>
    </physiologicalReaction>
</comment>
<feature type="binding site" evidence="9">
    <location>
        <position position="296"/>
    </location>
    <ligand>
        <name>Zn(2+)</name>
        <dbReference type="ChEBI" id="CHEBI:29105"/>
        <note>catalytic</note>
    </ligand>
</feature>
<dbReference type="GO" id="GO:0043103">
    <property type="term" value="P:hypoxanthine salvage"/>
    <property type="evidence" value="ECO:0007669"/>
    <property type="project" value="TreeGrafter"/>
</dbReference>
<dbReference type="EC" id="3.5.4.4" evidence="1 9"/>
<feature type="binding site" evidence="9">
    <location>
        <position position="179"/>
    </location>
    <ligand>
        <name>substrate</name>
    </ligand>
</feature>
<evidence type="ECO:0000313" key="11">
    <source>
        <dbReference type="EMBL" id="AYF29823.1"/>
    </source>
</evidence>
<dbReference type="RefSeq" id="WP_120571686.1">
    <property type="nucleotide sequence ID" value="NZ_CP024087.1"/>
</dbReference>
<dbReference type="PANTHER" id="PTHR11409:SF43">
    <property type="entry name" value="ADENOSINE DEAMINASE"/>
    <property type="match status" value="1"/>
</dbReference>
<comment type="caution">
    <text evidence="9">Lacks conserved residue(s) required for the propagation of feature annotation.</text>
</comment>
<accession>A0A386WP47</accession>
<dbReference type="InterPro" id="IPR006330">
    <property type="entry name" value="Ado/ade_deaminase"/>
</dbReference>
<feature type="binding site" evidence="9">
    <location>
        <position position="22"/>
    </location>
    <ligand>
        <name>substrate</name>
    </ligand>
</feature>
<proteinExistence type="inferred from homology"/>
<sequence>MVAISYEDIVKVPKALLHDHLDGGLRPATIVELAAEVGHELPTTDPAALGVWFTEAANSGSLERYLETFAHTVAVMQTATALRRVARECALDLAADGVVYAEVRFAPEQHLEQNLTLDEVVDAVVTGFREGSALAAEAGSPIRIGTLLTAMRHAARSQEIAELAVRHRDTGVVGFDIAGAEAGFPPTRHLDAFEYLQRENFHFTIHAGEAFGLPSIWQAIQWCGADRLGHGVRIVDDITPGNPPVLGRLAAYVRDKRIPLELCPSSNVQTGAAASIADHPIGLLRDLRFRVTVNTDNRLMSGTSMSREMALLVEAFGYGWKELQWFTINAMKSAFIPFDERLRIIDEVIKPAYAELIG</sequence>
<dbReference type="InterPro" id="IPR028893">
    <property type="entry name" value="A_deaminase"/>
</dbReference>
<evidence type="ECO:0000256" key="4">
    <source>
        <dbReference type="ARBA" id="ARBA00022833"/>
    </source>
</evidence>
<dbReference type="GO" id="GO:0005829">
    <property type="term" value="C:cytosol"/>
    <property type="evidence" value="ECO:0007669"/>
    <property type="project" value="TreeGrafter"/>
</dbReference>
<dbReference type="InterPro" id="IPR032466">
    <property type="entry name" value="Metal_Hydrolase"/>
</dbReference>
<dbReference type="KEGG" id="mtua:CSH63_20565"/>
<feature type="binding site" evidence="9">
    <location>
        <position position="20"/>
    </location>
    <ligand>
        <name>Zn(2+)</name>
        <dbReference type="ChEBI" id="CHEBI:29105"/>
        <note>catalytic</note>
    </ligand>
</feature>
<name>A0A386WP47_9ACTN</name>
<keyword evidence="4 9" id="KW-0862">Zinc</keyword>
<feature type="active site" description="Proton donor" evidence="9">
    <location>
        <position position="209"/>
    </location>
</feature>
<dbReference type="SUPFAM" id="SSF51556">
    <property type="entry name" value="Metallo-dependent hydrolases"/>
    <property type="match status" value="1"/>
</dbReference>
<feature type="binding site" evidence="9">
    <location>
        <position position="20"/>
    </location>
    <ligand>
        <name>substrate</name>
    </ligand>
</feature>
<reference evidence="11 12" key="1">
    <citation type="submission" date="2017-10" db="EMBL/GenBank/DDBJ databases">
        <title>Integration of genomic and chemical information greatly accelerates assignment of the full stereostructure of myelolactone, a potent inhibitor of myeloma from a marine-derived Micromonospora.</title>
        <authorList>
            <person name="Kim M.C."/>
            <person name="Machado H."/>
            <person name="Jensen P.R."/>
            <person name="Fenical W."/>
        </authorList>
    </citation>
    <scope>NUCLEOTIDE SEQUENCE [LARGE SCALE GENOMIC DNA]</scope>
    <source>
        <strain evidence="11 12">CNY-010</strain>
    </source>
</reference>
<comment type="cofactor">
    <cofactor evidence="9">
        <name>Zn(2+)</name>
        <dbReference type="ChEBI" id="CHEBI:29105"/>
    </cofactor>
    <text evidence="9">Binds 1 zinc ion per subunit.</text>
</comment>
<dbReference type="InterPro" id="IPR001365">
    <property type="entry name" value="A_deaminase_dom"/>
</dbReference>
<evidence type="ECO:0000256" key="8">
    <source>
        <dbReference type="ARBA" id="ARBA00049213"/>
    </source>
</evidence>
<evidence type="ECO:0000256" key="7">
    <source>
        <dbReference type="ARBA" id="ARBA00047989"/>
    </source>
</evidence>
<keyword evidence="3 9" id="KW-0378">Hydrolase</keyword>
<dbReference type="EMBL" id="CP024087">
    <property type="protein sequence ID" value="AYF29823.1"/>
    <property type="molecule type" value="Genomic_DNA"/>
</dbReference>
<evidence type="ECO:0000256" key="6">
    <source>
        <dbReference type="ARBA" id="ARBA00031852"/>
    </source>
</evidence>
<keyword evidence="2 9" id="KW-0479">Metal-binding</keyword>
<dbReference type="GO" id="GO:0004000">
    <property type="term" value="F:adenosine deaminase activity"/>
    <property type="evidence" value="ECO:0007669"/>
    <property type="project" value="UniProtKB-UniRule"/>
</dbReference>
<evidence type="ECO:0000256" key="5">
    <source>
        <dbReference type="ARBA" id="ARBA00023080"/>
    </source>
</evidence>
<protein>
    <recommendedName>
        <fullName evidence="1 9">Adenosine deaminase</fullName>
        <ecNumber evidence="1 9">3.5.4.4</ecNumber>
    </recommendedName>
    <alternativeName>
        <fullName evidence="6 9">Adenosine aminohydrolase</fullName>
    </alternativeName>
</protein>
<dbReference type="FunFam" id="3.20.20.140:FF:000020">
    <property type="entry name" value="Adenosine deaminase"/>
    <property type="match status" value="1"/>
</dbReference>
<dbReference type="NCBIfam" id="NF006847">
    <property type="entry name" value="PRK09358.1-2"/>
    <property type="match status" value="1"/>
</dbReference>
<dbReference type="AlphaFoldDB" id="A0A386WP47"/>
<dbReference type="NCBIfam" id="TIGR01430">
    <property type="entry name" value="aden_deam"/>
    <property type="match status" value="1"/>
</dbReference>
<dbReference type="GO" id="GO:0009117">
    <property type="term" value="P:nucleotide metabolic process"/>
    <property type="evidence" value="ECO:0007669"/>
    <property type="project" value="UniProtKB-KW"/>
</dbReference>
<evidence type="ECO:0000256" key="1">
    <source>
        <dbReference type="ARBA" id="ARBA00012784"/>
    </source>
</evidence>
<feature type="site" description="Important for catalytic activity" evidence="9">
    <location>
        <position position="230"/>
    </location>
</feature>
<dbReference type="GO" id="GO:0006154">
    <property type="term" value="P:adenosine catabolic process"/>
    <property type="evidence" value="ECO:0007669"/>
    <property type="project" value="TreeGrafter"/>
</dbReference>
<evidence type="ECO:0000259" key="10">
    <source>
        <dbReference type="Pfam" id="PF00962"/>
    </source>
</evidence>
<comment type="similarity">
    <text evidence="9">Belongs to the metallo-dependent hydrolases superfamily. Adenosine and AMP deaminases family. Adenosine deaminase subfamily.</text>
</comment>
<evidence type="ECO:0000256" key="2">
    <source>
        <dbReference type="ARBA" id="ARBA00022723"/>
    </source>
</evidence>